<organism evidence="3">
    <name type="scientific">Pyramimonas obovata</name>
    <dbReference type="NCBI Taxonomy" id="1411642"/>
    <lineage>
        <taxon>Eukaryota</taxon>
        <taxon>Viridiplantae</taxon>
        <taxon>Chlorophyta</taxon>
        <taxon>Pyramimonadophyceae</taxon>
        <taxon>Pyramimonadales</taxon>
        <taxon>Pyramimonadaceae</taxon>
        <taxon>Pyramimonas</taxon>
        <taxon>Pyramimonas incertae sedis</taxon>
    </lineage>
</organism>
<feature type="chain" id="PRO_5030817906" evidence="2">
    <location>
        <begin position="25"/>
        <end position="551"/>
    </location>
</feature>
<evidence type="ECO:0000256" key="1">
    <source>
        <dbReference type="SAM" id="MobiDB-lite"/>
    </source>
</evidence>
<gene>
    <name evidence="3" type="ORF">POBO1169_LOCUS17312</name>
</gene>
<dbReference type="EMBL" id="HBFA01034493">
    <property type="protein sequence ID" value="CAD8685526.1"/>
    <property type="molecule type" value="Transcribed_RNA"/>
</dbReference>
<evidence type="ECO:0000313" key="3">
    <source>
        <dbReference type="EMBL" id="CAD8685526.1"/>
    </source>
</evidence>
<keyword evidence="2" id="KW-0732">Signal</keyword>
<sequence length="551" mass="60745">MIGLKLVFVSSLWAFGGILTPSSGWFLPSLTTQKESEVERSQGVPPVNSTGTFSTGHLIEQHEVADVHSDATVDMQSMQSSPPASPPNAPFANEELNIANQVQDIANQIQDSKELIDRAKTIVNTTLGMGSRRESRPNAPDQMLPSRSLETAGQQSPPPAPPHTGHLIVPVQADDEVDPLVPQDDKFKTAFEIYDRSKAISLSDNFQAFCEYKHLHANEQVLPPAESPDFVIGLASGYKMGQVVGFVVSLRASGFKGSIVLGVDGGTMRSKTGIPLKQLFAKHSVTYMDLGRMQLKQYAQVCRYVVYKEWIEHLVPANGRVLVSDVRDVFFQANPFEALVPDKNAVLKSPIAPEGADLLVFEETRGAKNHTNLNSQKLNRRWITEAYSGDPLGLRGNSRMWVLCSGTTMGTKQGMMEYTLRMTAEIGLCRQRHPVAVKRGRMLRDVCISGADQAFHNVLYYRNQLRGARAIPNGQGQVYTVGIFGKVGMTLKQDSEGYVVNPDGQRVPTIHQLDNYPDVMRFVHKAYLKSYISEKDFMAAMTGGARYSVKG</sequence>
<feature type="region of interest" description="Disordered" evidence="1">
    <location>
        <begin position="128"/>
        <end position="167"/>
    </location>
</feature>
<reference evidence="3" key="1">
    <citation type="submission" date="2021-01" db="EMBL/GenBank/DDBJ databases">
        <authorList>
            <person name="Corre E."/>
            <person name="Pelletier E."/>
            <person name="Niang G."/>
            <person name="Scheremetjew M."/>
            <person name="Finn R."/>
            <person name="Kale V."/>
            <person name="Holt S."/>
            <person name="Cochrane G."/>
            <person name="Meng A."/>
            <person name="Brown T."/>
            <person name="Cohen L."/>
        </authorList>
    </citation>
    <scope>NUCLEOTIDE SEQUENCE</scope>
    <source>
        <strain evidence="3">CCMP722</strain>
    </source>
</reference>
<protein>
    <submittedName>
        <fullName evidence="3">Uncharacterized protein</fullName>
    </submittedName>
</protein>
<proteinExistence type="predicted"/>
<accession>A0A7S0RRN2</accession>
<dbReference type="AlphaFoldDB" id="A0A7S0RRN2"/>
<name>A0A7S0RRN2_9CHLO</name>
<evidence type="ECO:0000256" key="2">
    <source>
        <dbReference type="SAM" id="SignalP"/>
    </source>
</evidence>
<feature type="signal peptide" evidence="2">
    <location>
        <begin position="1"/>
        <end position="24"/>
    </location>
</feature>